<organism evidence="2 3">
    <name type="scientific">Clostridium manihotivorum</name>
    <dbReference type="NCBI Taxonomy" id="2320868"/>
    <lineage>
        <taxon>Bacteria</taxon>
        <taxon>Bacillati</taxon>
        <taxon>Bacillota</taxon>
        <taxon>Clostridia</taxon>
        <taxon>Eubacteriales</taxon>
        <taxon>Clostridiaceae</taxon>
        <taxon>Clostridium</taxon>
    </lineage>
</organism>
<protein>
    <submittedName>
        <fullName evidence="2">Uncharacterized protein</fullName>
    </submittedName>
</protein>
<keyword evidence="1" id="KW-0472">Membrane</keyword>
<dbReference type="KEGG" id="cmah:C1I91_12475"/>
<accession>A0A3R5V875</accession>
<reference evidence="2 3" key="1">
    <citation type="submission" date="2018-01" db="EMBL/GenBank/DDBJ databases">
        <title>Genome Sequencing and Assembly of Anaerobacter polyendosporus strain CT4.</title>
        <authorList>
            <person name="Tachaapaikoon C."/>
            <person name="Sutheeworapong S."/>
            <person name="Jenjaroenpun P."/>
            <person name="Wongsurawat T."/>
            <person name="Nookeaw I."/>
            <person name="Cheawchanlertfa P."/>
            <person name="Kosugi A."/>
            <person name="Cheevadhanarak S."/>
            <person name="Ratanakhanokchai K."/>
        </authorList>
    </citation>
    <scope>NUCLEOTIDE SEQUENCE [LARGE SCALE GENOMIC DNA]</scope>
    <source>
        <strain evidence="2 3">CT4</strain>
    </source>
</reference>
<feature type="transmembrane region" description="Helical" evidence="1">
    <location>
        <begin position="5"/>
        <end position="24"/>
    </location>
</feature>
<evidence type="ECO:0000313" key="3">
    <source>
        <dbReference type="Proteomes" id="UP000286268"/>
    </source>
</evidence>
<keyword evidence="1" id="KW-1133">Transmembrane helix</keyword>
<evidence type="ECO:0000256" key="1">
    <source>
        <dbReference type="SAM" id="Phobius"/>
    </source>
</evidence>
<name>A0A3R5V875_9CLOT</name>
<keyword evidence="3" id="KW-1185">Reference proteome</keyword>
<proteinExistence type="predicted"/>
<dbReference type="Proteomes" id="UP000286268">
    <property type="component" value="Chromosome"/>
</dbReference>
<dbReference type="AlphaFoldDB" id="A0A3R5V875"/>
<sequence length="69" mass="7950">MKLKFVFLGIFIFAIILIFNITNFMLEEGFSSTIGMMQAADKRFAYSLVALFSLVGYFVEVILERIKKN</sequence>
<feature type="transmembrane region" description="Helical" evidence="1">
    <location>
        <begin position="44"/>
        <end position="63"/>
    </location>
</feature>
<gene>
    <name evidence="2" type="ORF">C1I91_12475</name>
</gene>
<keyword evidence="1" id="KW-0812">Transmembrane</keyword>
<dbReference type="EMBL" id="CP025746">
    <property type="protein sequence ID" value="QAA32389.1"/>
    <property type="molecule type" value="Genomic_DNA"/>
</dbReference>
<evidence type="ECO:0000313" key="2">
    <source>
        <dbReference type="EMBL" id="QAA32389.1"/>
    </source>
</evidence>
<dbReference type="RefSeq" id="WP_128213176.1">
    <property type="nucleotide sequence ID" value="NZ_CP025746.1"/>
</dbReference>